<dbReference type="EMBL" id="QUAV01000002">
    <property type="protein sequence ID" value="TPR25714.1"/>
    <property type="molecule type" value="Genomic_DNA"/>
</dbReference>
<dbReference type="SUPFAM" id="SSF158504">
    <property type="entry name" value="BH2638-like"/>
    <property type="match status" value="1"/>
</dbReference>
<evidence type="ECO:0000313" key="4">
    <source>
        <dbReference type="Proteomes" id="UP000784700"/>
    </source>
</evidence>
<dbReference type="InterPro" id="IPR007920">
    <property type="entry name" value="UPF0223"/>
</dbReference>
<dbReference type="EMBL" id="QUBG01000002">
    <property type="protein sequence ID" value="TPR45201.1"/>
    <property type="molecule type" value="Genomic_DNA"/>
</dbReference>
<dbReference type="Proteomes" id="UP000784700">
    <property type="component" value="Unassembled WGS sequence"/>
</dbReference>
<comment type="caution">
    <text evidence="2">The sequence shown here is derived from an EMBL/GenBank/DDBJ whole genome shotgun (WGS) entry which is preliminary data.</text>
</comment>
<gene>
    <name evidence="1" type="ORF">DY114_03670</name>
    <name evidence="2" type="ORF">DY130_03130</name>
</gene>
<evidence type="ECO:0000313" key="2">
    <source>
        <dbReference type="EMBL" id="TPR45201.1"/>
    </source>
</evidence>
<evidence type="ECO:0000313" key="1">
    <source>
        <dbReference type="EMBL" id="TPR25714.1"/>
    </source>
</evidence>
<protein>
    <submittedName>
        <fullName evidence="2">Uncharacterized protein</fullName>
    </submittedName>
</protein>
<proteinExistence type="predicted"/>
<name>A0A9Q8IMM6_9LACO</name>
<evidence type="ECO:0000313" key="3">
    <source>
        <dbReference type="Proteomes" id="UP000777560"/>
    </source>
</evidence>
<dbReference type="NCBIfam" id="NF003353">
    <property type="entry name" value="PRK04387.1"/>
    <property type="match status" value="1"/>
</dbReference>
<dbReference type="GeneID" id="58108174"/>
<keyword evidence="3" id="KW-1185">Reference proteome</keyword>
<dbReference type="Gene3D" id="1.10.220.80">
    <property type="entry name" value="BH2638-like"/>
    <property type="match status" value="1"/>
</dbReference>
<dbReference type="InterPro" id="IPR023324">
    <property type="entry name" value="BH2638-like_sf"/>
</dbReference>
<dbReference type="Proteomes" id="UP000777560">
    <property type="component" value="Unassembled WGS sequence"/>
</dbReference>
<dbReference type="AlphaFoldDB" id="A0A9Q8IMM6"/>
<sequence length="93" mass="11185">MNNNYSYPMFESWNRDEVLTMMNLYTSVEKAYEDKNGVDKSLIIKLYNNFRSINPSKMEQKQLDRDFYQISGYSLYKTWQAAKNNKSKNVRMN</sequence>
<accession>A0A9Q8IMM6</accession>
<dbReference type="RefSeq" id="WP_105964740.1">
    <property type="nucleotide sequence ID" value="NZ_POSO01000003.1"/>
</dbReference>
<dbReference type="Pfam" id="PF05256">
    <property type="entry name" value="UPF0223"/>
    <property type="match status" value="1"/>
</dbReference>
<organism evidence="2 4">
    <name type="scientific">Apilactobacillus micheneri</name>
    <dbReference type="NCBI Taxonomy" id="1899430"/>
    <lineage>
        <taxon>Bacteria</taxon>
        <taxon>Bacillati</taxon>
        <taxon>Bacillota</taxon>
        <taxon>Bacilli</taxon>
        <taxon>Lactobacillales</taxon>
        <taxon>Lactobacillaceae</taxon>
        <taxon>Apilactobacillus</taxon>
    </lineage>
</organism>
<reference evidence="2 3" key="1">
    <citation type="submission" date="2018-08" db="EMBL/GenBank/DDBJ databases">
        <title>Comparative genomics of wild bee and flower associated Lactobacillus reveals potential adaptation to the bee host.</title>
        <authorList>
            <person name="Vuong H.Q."/>
            <person name="Mcfrederick Q.S."/>
        </authorList>
    </citation>
    <scope>NUCLEOTIDE SEQUENCE</scope>
    <source>
        <strain evidence="1 3">HV_13</strain>
        <strain evidence="2">HV_63</strain>
    </source>
</reference>